<dbReference type="SUPFAM" id="SSF51735">
    <property type="entry name" value="NAD(P)-binding Rossmann-fold domains"/>
    <property type="match status" value="1"/>
</dbReference>
<protein>
    <submittedName>
        <fullName evidence="5">6-phosphogluconate dehydrogenase (Decarboxylating)</fullName>
    </submittedName>
</protein>
<dbReference type="SMART" id="SM01350">
    <property type="entry name" value="6PGD"/>
    <property type="match status" value="1"/>
</dbReference>
<dbReference type="InterPro" id="IPR006183">
    <property type="entry name" value="Pgluconate_DH"/>
</dbReference>
<dbReference type="GO" id="GO:0004616">
    <property type="term" value="F:phosphogluconate dehydrogenase (decarboxylating) activity"/>
    <property type="evidence" value="ECO:0007669"/>
    <property type="project" value="InterPro"/>
</dbReference>
<comment type="similarity">
    <text evidence="1">Belongs to the 6-phosphogluconate dehydrogenase family.</text>
</comment>
<evidence type="ECO:0000256" key="1">
    <source>
        <dbReference type="ARBA" id="ARBA00008419"/>
    </source>
</evidence>
<dbReference type="RefSeq" id="WP_091613491.1">
    <property type="nucleotide sequence ID" value="NZ_FNNC01000003.1"/>
</dbReference>
<proteinExistence type="inferred from homology"/>
<dbReference type="GO" id="GO:0050661">
    <property type="term" value="F:NADP binding"/>
    <property type="evidence" value="ECO:0007669"/>
    <property type="project" value="InterPro"/>
</dbReference>
<dbReference type="InterPro" id="IPR004849">
    <property type="entry name" value="6DGDH_YqeC"/>
</dbReference>
<evidence type="ECO:0000313" key="5">
    <source>
        <dbReference type="EMBL" id="SDW52052.1"/>
    </source>
</evidence>
<sequence>MKAGIIGLGKMGYNIGLQMLDKDHDVVAYDLSEEFRESFKGDGGSAAASLQELVSQLPKPRIIWVMVPAGDATDQVLTETASYLDEGDILIDAGNSHYKRTLAHYEALEARGVHFFDVGTSGGISGARNGACLMIGGRKDIFPVLEPLMEDLSVENGYHYTGEGGSAHYLKMVHNGIEYGMMAAMGEGFELLEKGPFDYDYEQVARVWNNGSVIRGWLMELMEEAFRGDARLDEIRGVMHSSGEGKWSVESALEYEATTPVIALSLMMRYRSQENDTFNGKVVAALRKGFGGHAVEKSE</sequence>
<feature type="domain" description="6-phosphogluconate dehydrogenase C-terminal" evidence="4">
    <location>
        <begin position="168"/>
        <end position="298"/>
    </location>
</feature>
<dbReference type="InterPro" id="IPR036291">
    <property type="entry name" value="NAD(P)-bd_dom_sf"/>
</dbReference>
<dbReference type="Pfam" id="PF00393">
    <property type="entry name" value="6PGD"/>
    <property type="match status" value="1"/>
</dbReference>
<organism evidence="5 6">
    <name type="scientific">Marinococcus luteus</name>
    <dbReference type="NCBI Taxonomy" id="1122204"/>
    <lineage>
        <taxon>Bacteria</taxon>
        <taxon>Bacillati</taxon>
        <taxon>Bacillota</taxon>
        <taxon>Bacilli</taxon>
        <taxon>Bacillales</taxon>
        <taxon>Bacillaceae</taxon>
        <taxon>Marinococcus</taxon>
    </lineage>
</organism>
<dbReference type="SUPFAM" id="SSF48179">
    <property type="entry name" value="6-phosphogluconate dehydrogenase C-terminal domain-like"/>
    <property type="match status" value="1"/>
</dbReference>
<dbReference type="Gene3D" id="1.10.1040.10">
    <property type="entry name" value="N-(1-d-carboxylethyl)-l-norvaline Dehydrogenase, domain 2"/>
    <property type="match status" value="1"/>
</dbReference>
<dbReference type="InterPro" id="IPR013328">
    <property type="entry name" value="6PGD_dom2"/>
</dbReference>
<name>A0A1H2U781_9BACI</name>
<dbReference type="NCBIfam" id="TIGR00872">
    <property type="entry name" value="gnd_rel"/>
    <property type="match status" value="1"/>
</dbReference>
<dbReference type="GO" id="GO:0006098">
    <property type="term" value="P:pentose-phosphate shunt"/>
    <property type="evidence" value="ECO:0007669"/>
    <property type="project" value="InterPro"/>
</dbReference>
<dbReference type="EMBL" id="FNNC01000003">
    <property type="protein sequence ID" value="SDW52052.1"/>
    <property type="molecule type" value="Genomic_DNA"/>
</dbReference>
<accession>A0A1H2U781</accession>
<keyword evidence="2" id="KW-0560">Oxidoreductase</keyword>
<dbReference type="Pfam" id="PF03446">
    <property type="entry name" value="NAD_binding_2"/>
    <property type="match status" value="1"/>
</dbReference>
<evidence type="ECO:0000259" key="4">
    <source>
        <dbReference type="SMART" id="SM01350"/>
    </source>
</evidence>
<dbReference type="InterPro" id="IPR006184">
    <property type="entry name" value="6PGdom_BS"/>
</dbReference>
<dbReference type="OrthoDB" id="9804542at2"/>
<dbReference type="PROSITE" id="PS00461">
    <property type="entry name" value="6PGD"/>
    <property type="match status" value="1"/>
</dbReference>
<evidence type="ECO:0000256" key="2">
    <source>
        <dbReference type="ARBA" id="ARBA00023002"/>
    </source>
</evidence>
<dbReference type="GO" id="GO:0019521">
    <property type="term" value="P:D-gluconate metabolic process"/>
    <property type="evidence" value="ECO:0007669"/>
    <property type="project" value="UniProtKB-KW"/>
</dbReference>
<dbReference type="Proteomes" id="UP000199488">
    <property type="component" value="Unassembled WGS sequence"/>
</dbReference>
<keyword evidence="6" id="KW-1185">Reference proteome</keyword>
<dbReference type="NCBIfam" id="NF007161">
    <property type="entry name" value="PRK09599.1"/>
    <property type="match status" value="1"/>
</dbReference>
<dbReference type="InterPro" id="IPR008927">
    <property type="entry name" value="6-PGluconate_DH-like_C_sf"/>
</dbReference>
<dbReference type="STRING" id="1122204.SAMN05421781_1600"/>
<evidence type="ECO:0000256" key="3">
    <source>
        <dbReference type="ARBA" id="ARBA00023064"/>
    </source>
</evidence>
<dbReference type="InterPro" id="IPR006114">
    <property type="entry name" value="6PGDH_C"/>
</dbReference>
<dbReference type="AlphaFoldDB" id="A0A1H2U781"/>
<reference evidence="5 6" key="1">
    <citation type="submission" date="2016-10" db="EMBL/GenBank/DDBJ databases">
        <authorList>
            <person name="de Groot N.N."/>
        </authorList>
    </citation>
    <scope>NUCLEOTIDE SEQUENCE [LARGE SCALE GENOMIC DNA]</scope>
    <source>
        <strain evidence="5 6">DSM 23126</strain>
    </source>
</reference>
<keyword evidence="3" id="KW-0311">Gluconate utilization</keyword>
<dbReference type="InterPro" id="IPR006115">
    <property type="entry name" value="6PGDH_NADP-bd"/>
</dbReference>
<dbReference type="Gene3D" id="3.40.50.720">
    <property type="entry name" value="NAD(P)-binding Rossmann-like Domain"/>
    <property type="match status" value="1"/>
</dbReference>
<evidence type="ECO:0000313" key="6">
    <source>
        <dbReference type="Proteomes" id="UP000199488"/>
    </source>
</evidence>
<dbReference type="PRINTS" id="PR00076">
    <property type="entry name" value="6PGDHDRGNASE"/>
</dbReference>
<gene>
    <name evidence="5" type="ORF">SAMN05421781_1600</name>
</gene>
<dbReference type="PANTHER" id="PTHR11811">
    <property type="entry name" value="6-PHOSPHOGLUCONATE DEHYDROGENASE"/>
    <property type="match status" value="1"/>
</dbReference>